<proteinExistence type="predicted"/>
<organism evidence="14 15">
    <name type="scientific">Nitrososphaera viennensis EN76</name>
    <dbReference type="NCBI Taxonomy" id="926571"/>
    <lineage>
        <taxon>Archaea</taxon>
        <taxon>Nitrososphaerota</taxon>
        <taxon>Nitrososphaeria</taxon>
        <taxon>Nitrososphaerales</taxon>
        <taxon>Nitrososphaeraceae</taxon>
        <taxon>Nitrososphaera</taxon>
    </lineage>
</organism>
<comment type="catalytic activity">
    <reaction evidence="1">
        <text>ATP + protein L-histidine = ADP + protein N-phospho-L-histidine.</text>
        <dbReference type="EC" id="2.7.13.3"/>
    </reaction>
</comment>
<dbReference type="SMART" id="SM00387">
    <property type="entry name" value="HATPase_c"/>
    <property type="match status" value="1"/>
</dbReference>
<evidence type="ECO:0000256" key="2">
    <source>
        <dbReference type="ARBA" id="ARBA00004651"/>
    </source>
</evidence>
<dbReference type="InterPro" id="IPR005467">
    <property type="entry name" value="His_kinase_dom"/>
</dbReference>
<name>A0A060HLN9_9ARCH</name>
<evidence type="ECO:0000256" key="5">
    <source>
        <dbReference type="ARBA" id="ARBA00022553"/>
    </source>
</evidence>
<dbReference type="SUPFAM" id="SSF103190">
    <property type="entry name" value="Sensory domain-like"/>
    <property type="match status" value="1"/>
</dbReference>
<dbReference type="EMBL" id="CP007536">
    <property type="protein sequence ID" value="AIC16393.1"/>
    <property type="molecule type" value="Genomic_DNA"/>
</dbReference>
<dbReference type="PANTHER" id="PTHR43047:SF72">
    <property type="entry name" value="OSMOSENSING HISTIDINE PROTEIN KINASE SLN1"/>
    <property type="match status" value="1"/>
</dbReference>
<dbReference type="GO" id="GO:0009927">
    <property type="term" value="F:histidine phosphotransfer kinase activity"/>
    <property type="evidence" value="ECO:0007669"/>
    <property type="project" value="TreeGrafter"/>
</dbReference>
<dbReference type="GO" id="GO:0005886">
    <property type="term" value="C:plasma membrane"/>
    <property type="evidence" value="ECO:0007669"/>
    <property type="project" value="UniProtKB-SubCell"/>
</dbReference>
<dbReference type="STRING" id="926571.NVIE_021310"/>
<dbReference type="CDD" id="cd16922">
    <property type="entry name" value="HATPase_EvgS-ArcB-TorS-like"/>
    <property type="match status" value="1"/>
</dbReference>
<dbReference type="Pfam" id="PF02518">
    <property type="entry name" value="HATPase_c"/>
    <property type="match status" value="1"/>
</dbReference>
<feature type="domain" description="Histidine kinase" evidence="13">
    <location>
        <begin position="396"/>
        <end position="623"/>
    </location>
</feature>
<comment type="subcellular location">
    <subcellularLocation>
        <location evidence="2">Cell membrane</location>
        <topology evidence="2">Multi-pass membrane protein</topology>
    </subcellularLocation>
</comment>
<evidence type="ECO:0000256" key="12">
    <source>
        <dbReference type="SAM" id="Phobius"/>
    </source>
</evidence>
<dbReference type="RefSeq" id="WP_084790772.1">
    <property type="nucleotide sequence ID" value="NZ_CP007536.1"/>
</dbReference>
<evidence type="ECO:0000313" key="14">
    <source>
        <dbReference type="EMBL" id="AIC16393.1"/>
    </source>
</evidence>
<feature type="coiled-coil region" evidence="11">
    <location>
        <begin position="327"/>
        <end position="368"/>
    </location>
</feature>
<dbReference type="InterPro" id="IPR036097">
    <property type="entry name" value="HisK_dim/P_sf"/>
</dbReference>
<dbReference type="InterPro" id="IPR033479">
    <property type="entry name" value="dCache_1"/>
</dbReference>
<keyword evidence="10 12" id="KW-0472">Membrane</keyword>
<evidence type="ECO:0000256" key="4">
    <source>
        <dbReference type="ARBA" id="ARBA00022475"/>
    </source>
</evidence>
<keyword evidence="5" id="KW-0597">Phosphoprotein</keyword>
<dbReference type="Gene3D" id="3.30.450.20">
    <property type="entry name" value="PAS domain"/>
    <property type="match status" value="2"/>
</dbReference>
<keyword evidence="11" id="KW-0175">Coiled coil</keyword>
<dbReference type="Pfam" id="PF02743">
    <property type="entry name" value="dCache_1"/>
    <property type="match status" value="1"/>
</dbReference>
<evidence type="ECO:0000256" key="1">
    <source>
        <dbReference type="ARBA" id="ARBA00000085"/>
    </source>
</evidence>
<evidence type="ECO:0000256" key="9">
    <source>
        <dbReference type="ARBA" id="ARBA00022989"/>
    </source>
</evidence>
<dbReference type="GO" id="GO:0000155">
    <property type="term" value="F:phosphorelay sensor kinase activity"/>
    <property type="evidence" value="ECO:0007669"/>
    <property type="project" value="InterPro"/>
</dbReference>
<keyword evidence="4" id="KW-1003">Cell membrane</keyword>
<dbReference type="HOGENOM" id="CLU_473821_0_0_2"/>
<feature type="transmembrane region" description="Helical" evidence="12">
    <location>
        <begin position="9"/>
        <end position="29"/>
    </location>
</feature>
<dbReference type="AlphaFoldDB" id="A0A060HLN9"/>
<keyword evidence="9 12" id="KW-1133">Transmembrane helix</keyword>
<evidence type="ECO:0000259" key="13">
    <source>
        <dbReference type="PROSITE" id="PS50109"/>
    </source>
</evidence>
<dbReference type="InterPro" id="IPR003661">
    <property type="entry name" value="HisK_dim/P_dom"/>
</dbReference>
<evidence type="ECO:0000256" key="7">
    <source>
        <dbReference type="ARBA" id="ARBA00022692"/>
    </source>
</evidence>
<keyword evidence="7 12" id="KW-0812">Transmembrane</keyword>
<keyword evidence="6 14" id="KW-0808">Transferase</keyword>
<dbReference type="EC" id="2.7.13.3" evidence="3"/>
<evidence type="ECO:0000256" key="6">
    <source>
        <dbReference type="ARBA" id="ARBA00022679"/>
    </source>
</evidence>
<dbReference type="CDD" id="cd00082">
    <property type="entry name" value="HisKA"/>
    <property type="match status" value="1"/>
</dbReference>
<dbReference type="CDD" id="cd12912">
    <property type="entry name" value="PDC2_MCP_like"/>
    <property type="match status" value="1"/>
</dbReference>
<dbReference type="FunFam" id="3.30.565.10:FF:000010">
    <property type="entry name" value="Sensor histidine kinase RcsC"/>
    <property type="match status" value="1"/>
</dbReference>
<evidence type="ECO:0000256" key="8">
    <source>
        <dbReference type="ARBA" id="ARBA00022777"/>
    </source>
</evidence>
<evidence type="ECO:0000256" key="11">
    <source>
        <dbReference type="SAM" id="Coils"/>
    </source>
</evidence>
<protein>
    <recommendedName>
        <fullName evidence="3">histidine kinase</fullName>
        <ecNumber evidence="3">2.7.13.3</ecNumber>
    </recommendedName>
</protein>
<gene>
    <name evidence="14" type="ORF">NVIE_021310</name>
</gene>
<dbReference type="OrthoDB" id="342253at2157"/>
<dbReference type="InterPro" id="IPR029151">
    <property type="entry name" value="Sensor-like_sf"/>
</dbReference>
<dbReference type="Proteomes" id="UP000027093">
    <property type="component" value="Chromosome"/>
</dbReference>
<dbReference type="InterPro" id="IPR036890">
    <property type="entry name" value="HATPase_C_sf"/>
</dbReference>
<evidence type="ECO:0000313" key="15">
    <source>
        <dbReference type="Proteomes" id="UP000027093"/>
    </source>
</evidence>
<dbReference type="PRINTS" id="PR00344">
    <property type="entry name" value="BCTRLSENSOR"/>
</dbReference>
<evidence type="ECO:0000256" key="10">
    <source>
        <dbReference type="ARBA" id="ARBA00023136"/>
    </source>
</evidence>
<dbReference type="SUPFAM" id="SSF47384">
    <property type="entry name" value="Homodimeric domain of signal transducing histidine kinase"/>
    <property type="match status" value="1"/>
</dbReference>
<dbReference type="InterPro" id="IPR004358">
    <property type="entry name" value="Sig_transdc_His_kin-like_C"/>
</dbReference>
<keyword evidence="15" id="KW-1185">Reference proteome</keyword>
<dbReference type="SMART" id="SM00388">
    <property type="entry name" value="HisKA"/>
    <property type="match status" value="1"/>
</dbReference>
<evidence type="ECO:0000256" key="3">
    <source>
        <dbReference type="ARBA" id="ARBA00012438"/>
    </source>
</evidence>
<dbReference type="SUPFAM" id="SSF55874">
    <property type="entry name" value="ATPase domain of HSP90 chaperone/DNA topoisomerase II/histidine kinase"/>
    <property type="match status" value="1"/>
</dbReference>
<dbReference type="PANTHER" id="PTHR43047">
    <property type="entry name" value="TWO-COMPONENT HISTIDINE PROTEIN KINASE"/>
    <property type="match status" value="1"/>
</dbReference>
<dbReference type="GeneID" id="74947373"/>
<dbReference type="InterPro" id="IPR003594">
    <property type="entry name" value="HATPase_dom"/>
</dbReference>
<accession>A0A060HLN9</accession>
<keyword evidence="8 14" id="KW-0418">Kinase</keyword>
<dbReference type="Gene3D" id="1.10.287.130">
    <property type="match status" value="1"/>
</dbReference>
<dbReference type="Pfam" id="PF00512">
    <property type="entry name" value="HisKA"/>
    <property type="match status" value="1"/>
</dbReference>
<dbReference type="KEGG" id="nvn:NVIE_021310"/>
<dbReference type="Gene3D" id="3.30.565.10">
    <property type="entry name" value="Histidine kinase-like ATPase, C-terminal domain"/>
    <property type="match status" value="1"/>
</dbReference>
<reference evidence="14 15" key="1">
    <citation type="journal article" date="2014" name="Int. J. Syst. Evol. Microbiol.">
        <title>Nitrososphaera viennensis gen. nov., sp. nov., an aerobic and mesophilic, ammonia-oxidizing archaeon from soil and a member of the archaeal phylum Thaumarchaeota.</title>
        <authorList>
            <person name="Stieglmeier M."/>
            <person name="Klingl A."/>
            <person name="Alves R.J."/>
            <person name="Rittmann S.K."/>
            <person name="Melcher M."/>
            <person name="Leisch N."/>
            <person name="Schleper C."/>
        </authorList>
    </citation>
    <scope>NUCLEOTIDE SEQUENCE [LARGE SCALE GENOMIC DNA]</scope>
    <source>
        <strain evidence="14">EN76</strain>
    </source>
</reference>
<sequence>MTLRRAAKLPLLIGIAASALVVSVFYVSVYQDFNTGIEETERVKSTLAKTLASRTQVRMQNEIQILELAAKLPQVQSTTFSHLISEEFKGIPPNADPEKRAVQNAIFQEFRDFETVAFLMPNGDVYSVEPSEFQKNLPVVNFAYRDYFIKTTSTQRTYVSEIFRSTATDHNTVVISTPVFRDGALVGVLVGSMNLDVLNKALQTLELGRNEVAVLVDRDGMGIASSERSANSQTKAHSYSYLGNIVEDIRDGKEGVSEVPVNGTAMHVTYAPVELSGNRWAVLLIQPSEDAFSEAYLHQRQAIAIAAIVVAVMGISEYILFRAMLRNLKLADRLEDLNEALKTSNSDLKKEKVRLESLSNELQAKNSHLEYLAHELDLKAEQLQKIDAAKEEFAAMITHELKTPLVPIIGFAELLSDGTLGELTPLQREKVQLMHGSAISLSNLITDLLDIRKLELNKMKFDMIESSVNEFLERAVGSFKPLAESKKISLTYNVQAEKEPNGTLNLICDPKRIQQVLHNLLSNAIKFVPEKTGRIEVSARRIPDDGSIEFGVRDNGIGIPVEKQNEIFKKFYQVDTSLRRAMGGSGLGLAISKGIVEAHGGTIWFESVPGVGTTFYFSIPARPALGNGSNDSK</sequence>
<dbReference type="PROSITE" id="PS50109">
    <property type="entry name" value="HIS_KIN"/>
    <property type="match status" value="1"/>
</dbReference>
<dbReference type="CDD" id="cd12914">
    <property type="entry name" value="PDC1_DGC_like"/>
    <property type="match status" value="1"/>
</dbReference>